<evidence type="ECO:0000313" key="5">
    <source>
        <dbReference type="EMBL" id="KYN00600.1"/>
    </source>
</evidence>
<evidence type="ECO:0008006" key="7">
    <source>
        <dbReference type="Google" id="ProtNLM"/>
    </source>
</evidence>
<dbReference type="PROSITE" id="PS51031">
    <property type="entry name" value="BESS"/>
    <property type="match status" value="1"/>
</dbReference>
<dbReference type="PROSITE" id="PS51029">
    <property type="entry name" value="MADF"/>
    <property type="match status" value="1"/>
</dbReference>
<accession>A0A151IH33</accession>
<keyword evidence="6" id="KW-1185">Reference proteome</keyword>
<proteinExistence type="predicted"/>
<dbReference type="GO" id="GO:0005634">
    <property type="term" value="C:nucleus"/>
    <property type="evidence" value="ECO:0007669"/>
    <property type="project" value="UniProtKB-SubCell"/>
</dbReference>
<dbReference type="EMBL" id="KQ977677">
    <property type="protein sequence ID" value="KYN00600.1"/>
    <property type="molecule type" value="Genomic_DNA"/>
</dbReference>
<feature type="domain" description="MADF" evidence="3">
    <location>
        <begin position="75"/>
        <end position="171"/>
    </location>
</feature>
<dbReference type="PROSITE" id="PS00028">
    <property type="entry name" value="ZINC_FINGER_C2H2_1"/>
    <property type="match status" value="1"/>
</dbReference>
<organism evidence="5 6">
    <name type="scientific">Cyphomyrmex costatus</name>
    <dbReference type="NCBI Taxonomy" id="456900"/>
    <lineage>
        <taxon>Eukaryota</taxon>
        <taxon>Metazoa</taxon>
        <taxon>Ecdysozoa</taxon>
        <taxon>Arthropoda</taxon>
        <taxon>Hexapoda</taxon>
        <taxon>Insecta</taxon>
        <taxon>Pterygota</taxon>
        <taxon>Neoptera</taxon>
        <taxon>Endopterygota</taxon>
        <taxon>Hymenoptera</taxon>
        <taxon>Apocrita</taxon>
        <taxon>Aculeata</taxon>
        <taxon>Formicoidea</taxon>
        <taxon>Formicidae</taxon>
        <taxon>Myrmicinae</taxon>
        <taxon>Cyphomyrmex</taxon>
    </lineage>
</organism>
<name>A0A151IH33_9HYME</name>
<feature type="domain" description="BESS" evidence="4">
    <location>
        <begin position="252"/>
        <end position="291"/>
    </location>
</feature>
<dbReference type="SMART" id="SM00595">
    <property type="entry name" value="MADF"/>
    <property type="match status" value="1"/>
</dbReference>
<dbReference type="Proteomes" id="UP000078542">
    <property type="component" value="Unassembled WGS sequence"/>
</dbReference>
<evidence type="ECO:0000313" key="6">
    <source>
        <dbReference type="Proteomes" id="UP000078542"/>
    </source>
</evidence>
<dbReference type="AlphaFoldDB" id="A0A151IH33"/>
<reference evidence="5 6" key="1">
    <citation type="submission" date="2016-03" db="EMBL/GenBank/DDBJ databases">
        <title>Cyphomyrmex costatus WGS genome.</title>
        <authorList>
            <person name="Nygaard S."/>
            <person name="Hu H."/>
            <person name="Boomsma J."/>
            <person name="Zhang G."/>
        </authorList>
    </citation>
    <scope>NUCLEOTIDE SEQUENCE [LARGE SCALE GENOMIC DNA]</scope>
    <source>
        <strain evidence="5">MS0001</strain>
        <tissue evidence="5">Whole body</tissue>
    </source>
</reference>
<dbReference type="PANTHER" id="PTHR12243:SF67">
    <property type="entry name" value="COREPRESSOR OF PANGOLIN, ISOFORM A-RELATED"/>
    <property type="match status" value="1"/>
</dbReference>
<evidence type="ECO:0000259" key="3">
    <source>
        <dbReference type="PROSITE" id="PS51029"/>
    </source>
</evidence>
<protein>
    <recommendedName>
        <fullName evidence="7">MADF domain-containing protein</fullName>
    </recommendedName>
</protein>
<sequence length="296" mass="33664">GKKCGYCGWFLPENYDLLRHSCFHPFDDDKNDLIIDENLIVTVVSKTTEDEHMSEYFGIEDINEITNNEVTIDEFLITCVSQKQGLYDHRIPASSRANLKKKTLWQEVSNMMGGQLSAEDAKNRWKYLRDCYMKAKKKQRTYIPSGSGAIPKKKNTFRFFEQMKFLDDTLQTSQTSSSLPKASPSTSKSSSALSATTPLSMSSKESECSISSDIVNDYSPSPKNIKYNKNKKYATHIDECILDALKLPLKQSDATDGFLLTLGEGLRKLPYRQRTELEMKFLSMVMEATTNNETNE</sequence>
<evidence type="ECO:0000259" key="4">
    <source>
        <dbReference type="PROSITE" id="PS51031"/>
    </source>
</evidence>
<evidence type="ECO:0000256" key="2">
    <source>
        <dbReference type="SAM" id="MobiDB-lite"/>
    </source>
</evidence>
<comment type="subcellular location">
    <subcellularLocation>
        <location evidence="1">Nucleus</location>
    </subcellularLocation>
</comment>
<dbReference type="PANTHER" id="PTHR12243">
    <property type="entry name" value="MADF DOMAIN TRANSCRIPTION FACTOR"/>
    <property type="match status" value="1"/>
</dbReference>
<gene>
    <name evidence="5" type="ORF">ALC62_08627</name>
</gene>
<feature type="non-terminal residue" evidence="5">
    <location>
        <position position="1"/>
    </location>
</feature>
<dbReference type="InterPro" id="IPR004210">
    <property type="entry name" value="BESS_motif"/>
</dbReference>
<dbReference type="InterPro" id="IPR039353">
    <property type="entry name" value="TF_Adf1"/>
</dbReference>
<evidence type="ECO:0000256" key="1">
    <source>
        <dbReference type="PROSITE-ProRule" id="PRU00371"/>
    </source>
</evidence>
<dbReference type="Pfam" id="PF10545">
    <property type="entry name" value="MADF_DNA_bdg"/>
    <property type="match status" value="1"/>
</dbReference>
<dbReference type="InterPro" id="IPR006578">
    <property type="entry name" value="MADF-dom"/>
</dbReference>
<dbReference type="GO" id="GO:0003677">
    <property type="term" value="F:DNA binding"/>
    <property type="evidence" value="ECO:0007669"/>
    <property type="project" value="InterPro"/>
</dbReference>
<dbReference type="InterPro" id="IPR013087">
    <property type="entry name" value="Znf_C2H2_type"/>
</dbReference>
<keyword evidence="1" id="KW-0539">Nucleus</keyword>
<feature type="region of interest" description="Disordered" evidence="2">
    <location>
        <begin position="171"/>
        <end position="200"/>
    </location>
</feature>